<dbReference type="RefSeq" id="XP_022717834.1">
    <property type="nucleotide sequence ID" value="XM_022862099.1"/>
</dbReference>
<reference evidence="3" key="1">
    <citation type="submission" date="2025-08" db="UniProtKB">
        <authorList>
            <consortium name="RefSeq"/>
        </authorList>
    </citation>
    <scope>IDENTIFICATION</scope>
    <source>
        <tissue evidence="3">Fruit stalk</tissue>
    </source>
</reference>
<dbReference type="KEGG" id="dzi:111276357"/>
<dbReference type="AlphaFoldDB" id="A0A6P5WP96"/>
<dbReference type="InterPro" id="IPR032710">
    <property type="entry name" value="NTF2-like_dom_sf"/>
</dbReference>
<proteinExistence type="predicted"/>
<dbReference type="PANTHER" id="PTHR33698">
    <property type="entry name" value="NUCLEAR TRANSPORT FACTOR 2 (NTF2)-LIKE PROTEIN"/>
    <property type="match status" value="1"/>
</dbReference>
<dbReference type="Gene3D" id="3.10.450.50">
    <property type="match status" value="1"/>
</dbReference>
<accession>A0A6P5WP96</accession>
<protein>
    <submittedName>
        <fullName evidence="3">Uncharacterized protein LOC111276357</fullName>
    </submittedName>
</protein>
<gene>
    <name evidence="3" type="primary">LOC111276357</name>
</gene>
<dbReference type="Proteomes" id="UP000515121">
    <property type="component" value="Unplaced"/>
</dbReference>
<dbReference type="GeneID" id="111276357"/>
<evidence type="ECO:0000313" key="3">
    <source>
        <dbReference type="RefSeq" id="XP_022717834.1"/>
    </source>
</evidence>
<evidence type="ECO:0000259" key="1">
    <source>
        <dbReference type="Pfam" id="PF12680"/>
    </source>
</evidence>
<dbReference type="OrthoDB" id="201750at2759"/>
<dbReference type="SUPFAM" id="SSF54427">
    <property type="entry name" value="NTF2-like"/>
    <property type="match status" value="1"/>
</dbReference>
<sequence>MLLISSIIIPLHSPPTILLQWNKVFPNSTNPVIAPWRSGRKPTSTLQNLIKVSCSENDRKVDVPSTSQSQDVGEVIKSFYAGINTHDLASLELLVAENCVYEDLIMFSRPIVGRKALLEGYKSFIDAMSMDLQHVIDDMTSSTNLDSSTVGVAWHFEWKGKALPYSKGCSFYQLEIVDGKRQIVYGRDAAESLIKLGKAGLVVIKSTTWLLQQFPQLEDQL</sequence>
<name>A0A6P5WP96_DURZI</name>
<evidence type="ECO:0000313" key="2">
    <source>
        <dbReference type="Proteomes" id="UP000515121"/>
    </source>
</evidence>
<dbReference type="Pfam" id="PF12680">
    <property type="entry name" value="SnoaL_2"/>
    <property type="match status" value="1"/>
</dbReference>
<dbReference type="PANTHER" id="PTHR33698:SF3">
    <property type="entry name" value="OS09G0266000 PROTEIN"/>
    <property type="match status" value="1"/>
</dbReference>
<keyword evidence="2" id="KW-1185">Reference proteome</keyword>
<organism evidence="2 3">
    <name type="scientific">Durio zibethinus</name>
    <name type="common">Durian</name>
    <dbReference type="NCBI Taxonomy" id="66656"/>
    <lineage>
        <taxon>Eukaryota</taxon>
        <taxon>Viridiplantae</taxon>
        <taxon>Streptophyta</taxon>
        <taxon>Embryophyta</taxon>
        <taxon>Tracheophyta</taxon>
        <taxon>Spermatophyta</taxon>
        <taxon>Magnoliopsida</taxon>
        <taxon>eudicotyledons</taxon>
        <taxon>Gunneridae</taxon>
        <taxon>Pentapetalae</taxon>
        <taxon>rosids</taxon>
        <taxon>malvids</taxon>
        <taxon>Malvales</taxon>
        <taxon>Malvaceae</taxon>
        <taxon>Helicteroideae</taxon>
        <taxon>Durio</taxon>
    </lineage>
</organism>
<dbReference type="InterPro" id="IPR037401">
    <property type="entry name" value="SnoaL-like"/>
</dbReference>
<feature type="domain" description="SnoaL-like" evidence="1">
    <location>
        <begin position="77"/>
        <end position="180"/>
    </location>
</feature>